<organism evidence="2 3">
    <name type="scientific">Streptomyces flavochromogenes</name>
    <dbReference type="NCBI Taxonomy" id="68199"/>
    <lineage>
        <taxon>Bacteria</taxon>
        <taxon>Bacillati</taxon>
        <taxon>Actinomycetota</taxon>
        <taxon>Actinomycetes</taxon>
        <taxon>Kitasatosporales</taxon>
        <taxon>Streptomycetaceae</taxon>
        <taxon>Streptomyces</taxon>
    </lineage>
</organism>
<comment type="caution">
    <text evidence="2">The sequence shown here is derived from an EMBL/GenBank/DDBJ whole genome shotgun (WGS) entry which is preliminary data.</text>
</comment>
<evidence type="ECO:0000313" key="3">
    <source>
        <dbReference type="Proteomes" id="UP001602370"/>
    </source>
</evidence>
<gene>
    <name evidence="2" type="ORF">ACFY8C_11365</name>
</gene>
<accession>A0ABW6XNG9</accession>
<dbReference type="Proteomes" id="UP001602370">
    <property type="component" value="Unassembled WGS sequence"/>
</dbReference>
<proteinExistence type="predicted"/>
<keyword evidence="1" id="KW-1133">Transmembrane helix</keyword>
<evidence type="ECO:0000256" key="1">
    <source>
        <dbReference type="SAM" id="Phobius"/>
    </source>
</evidence>
<protein>
    <submittedName>
        <fullName evidence="2">Uncharacterized protein</fullName>
    </submittedName>
</protein>
<keyword evidence="3" id="KW-1185">Reference proteome</keyword>
<feature type="transmembrane region" description="Helical" evidence="1">
    <location>
        <begin position="30"/>
        <end position="47"/>
    </location>
</feature>
<keyword evidence="1" id="KW-0812">Transmembrane</keyword>
<sequence>MNRLTYFLLVVLCLSVEVWGIVIGNRDVTVVGFFAGVGVATVARLLYRADQCEGGEEA</sequence>
<evidence type="ECO:0000313" key="2">
    <source>
        <dbReference type="EMBL" id="MFF5918936.1"/>
    </source>
</evidence>
<dbReference type="RefSeq" id="WP_388306496.1">
    <property type="nucleotide sequence ID" value="NZ_JBIBDZ010000002.1"/>
</dbReference>
<reference evidence="2 3" key="1">
    <citation type="submission" date="2024-10" db="EMBL/GenBank/DDBJ databases">
        <title>The Natural Products Discovery Center: Release of the First 8490 Sequenced Strains for Exploring Actinobacteria Biosynthetic Diversity.</title>
        <authorList>
            <person name="Kalkreuter E."/>
            <person name="Kautsar S.A."/>
            <person name="Yang D."/>
            <person name="Bader C.D."/>
            <person name="Teijaro C.N."/>
            <person name="Fluegel L."/>
            <person name="Davis C.M."/>
            <person name="Simpson J.R."/>
            <person name="Lauterbach L."/>
            <person name="Steele A.D."/>
            <person name="Gui C."/>
            <person name="Meng S."/>
            <person name="Li G."/>
            <person name="Viehrig K."/>
            <person name="Ye F."/>
            <person name="Su P."/>
            <person name="Kiefer A.F."/>
            <person name="Nichols A."/>
            <person name="Cepeda A.J."/>
            <person name="Yan W."/>
            <person name="Fan B."/>
            <person name="Jiang Y."/>
            <person name="Adhikari A."/>
            <person name="Zheng C.-J."/>
            <person name="Schuster L."/>
            <person name="Cowan T.M."/>
            <person name="Smanski M.J."/>
            <person name="Chevrette M.G."/>
            <person name="De Carvalho L.P.S."/>
            <person name="Shen B."/>
        </authorList>
    </citation>
    <scope>NUCLEOTIDE SEQUENCE [LARGE SCALE GENOMIC DNA]</scope>
    <source>
        <strain evidence="2 3">NPDC012605</strain>
    </source>
</reference>
<dbReference type="EMBL" id="JBIBDZ010000002">
    <property type="protein sequence ID" value="MFF5918936.1"/>
    <property type="molecule type" value="Genomic_DNA"/>
</dbReference>
<keyword evidence="1" id="KW-0472">Membrane</keyword>
<name>A0ABW6XNG9_9ACTN</name>